<dbReference type="Proteomes" id="UP001281147">
    <property type="component" value="Unassembled WGS sequence"/>
</dbReference>
<keyword evidence="2" id="KW-1185">Reference proteome</keyword>
<dbReference type="EMBL" id="JAUTXU010000149">
    <property type="protein sequence ID" value="KAK3703652.1"/>
    <property type="molecule type" value="Genomic_DNA"/>
</dbReference>
<reference evidence="1" key="1">
    <citation type="submission" date="2023-07" db="EMBL/GenBank/DDBJ databases">
        <title>Black Yeasts Isolated from many extreme environments.</title>
        <authorList>
            <person name="Coleine C."/>
            <person name="Stajich J.E."/>
            <person name="Selbmann L."/>
        </authorList>
    </citation>
    <scope>NUCLEOTIDE SEQUENCE</scope>
    <source>
        <strain evidence="1">CCFEE 5714</strain>
    </source>
</reference>
<proteinExistence type="predicted"/>
<organism evidence="1 2">
    <name type="scientific">Vermiconidia calcicola</name>
    <dbReference type="NCBI Taxonomy" id="1690605"/>
    <lineage>
        <taxon>Eukaryota</taxon>
        <taxon>Fungi</taxon>
        <taxon>Dikarya</taxon>
        <taxon>Ascomycota</taxon>
        <taxon>Pezizomycotina</taxon>
        <taxon>Dothideomycetes</taxon>
        <taxon>Dothideomycetidae</taxon>
        <taxon>Mycosphaerellales</taxon>
        <taxon>Extremaceae</taxon>
        <taxon>Vermiconidia</taxon>
    </lineage>
</organism>
<protein>
    <submittedName>
        <fullName evidence="1">Uncharacterized protein</fullName>
    </submittedName>
</protein>
<sequence length="402" mass="45874">MVRSTIIWMNGLRDRATDNLSLAGVAAADVQYFKTLCTVLEYVRHPNHCGGIVRPQGSGPEVRTLANGKTFTWEDVPLIEVIKHAESFVKDKVEEPRRTEVWRQMFHGLPMRMKRASWEKASSNLREHPETPYSQSTAAKPKSNGELIESLGSVAALERRKIEIFKTQIVFRDSVSSEGTSGAMSIRDGIGTVYGGRLGRDHTLADVPNHFPSRKNFGEARNLLKLEQALEAIECEDIDLTARERVSYRDFDMVEPIFASCVKPNQNQTEEEKDLEISTSIDRDCDQVRAMIARLVRYSDEWTVDAFRKALGGEKRAALIKFLERKGPRECIKLRIYQEAWEFFHRRELLGIPLPCSTLPEESKKRRREPLEERAVNTLEKSADERKTVAKEAAKRRKLEAS</sequence>
<accession>A0ACC3MTY8</accession>
<evidence type="ECO:0000313" key="1">
    <source>
        <dbReference type="EMBL" id="KAK3703652.1"/>
    </source>
</evidence>
<name>A0ACC3MTY8_9PEZI</name>
<evidence type="ECO:0000313" key="2">
    <source>
        <dbReference type="Proteomes" id="UP001281147"/>
    </source>
</evidence>
<comment type="caution">
    <text evidence="1">The sequence shown here is derived from an EMBL/GenBank/DDBJ whole genome shotgun (WGS) entry which is preliminary data.</text>
</comment>
<gene>
    <name evidence="1" type="ORF">LTR37_014348</name>
</gene>